<sequence>MRDRRQELINYCCKSDEDRIVLVPLIEEVIFLEKRLEDLKKLPFIKINPKNPAQQKNTPAQKQYKELLQQYTNVIKVLTRATGQDEGDEESPLRKWVRKQGTMDSDQSGKG</sequence>
<feature type="compositionally biased region" description="Polar residues" evidence="1">
    <location>
        <begin position="102"/>
        <end position="111"/>
    </location>
</feature>
<proteinExistence type="predicted"/>
<reference evidence="2 3" key="1">
    <citation type="submission" date="2018-08" db="EMBL/GenBank/DDBJ databases">
        <title>A genome reference for cultivated species of the human gut microbiota.</title>
        <authorList>
            <person name="Zou Y."/>
            <person name="Xue W."/>
            <person name="Luo G."/>
        </authorList>
    </citation>
    <scope>NUCLEOTIDE SEQUENCE [LARGE SCALE GENOMIC DNA]</scope>
    <source>
        <strain evidence="2 3">AF45-14BH</strain>
    </source>
</reference>
<evidence type="ECO:0000256" key="1">
    <source>
        <dbReference type="SAM" id="MobiDB-lite"/>
    </source>
</evidence>
<gene>
    <name evidence="2" type="ORF">DW068_08715</name>
</gene>
<evidence type="ECO:0000313" key="2">
    <source>
        <dbReference type="EMBL" id="RHK38754.1"/>
    </source>
</evidence>
<dbReference type="RefSeq" id="WP_118314589.1">
    <property type="nucleotide sequence ID" value="NZ_QRNJ01000031.1"/>
</dbReference>
<name>A0A415G6T3_9FIRM</name>
<feature type="region of interest" description="Disordered" evidence="1">
    <location>
        <begin position="81"/>
        <end position="111"/>
    </location>
</feature>
<dbReference type="EMBL" id="QRNJ01000031">
    <property type="protein sequence ID" value="RHK38754.1"/>
    <property type="molecule type" value="Genomic_DNA"/>
</dbReference>
<comment type="caution">
    <text evidence="2">The sequence shown here is derived from an EMBL/GenBank/DDBJ whole genome shotgun (WGS) entry which is preliminary data.</text>
</comment>
<dbReference type="Proteomes" id="UP000283497">
    <property type="component" value="Unassembled WGS sequence"/>
</dbReference>
<protein>
    <submittedName>
        <fullName evidence="2">Uncharacterized protein</fullName>
    </submittedName>
</protein>
<accession>A0A415G6T3</accession>
<organism evidence="2 3">
    <name type="scientific">Anaerobutyricum hallii</name>
    <dbReference type="NCBI Taxonomy" id="39488"/>
    <lineage>
        <taxon>Bacteria</taxon>
        <taxon>Bacillati</taxon>
        <taxon>Bacillota</taxon>
        <taxon>Clostridia</taxon>
        <taxon>Lachnospirales</taxon>
        <taxon>Lachnospiraceae</taxon>
        <taxon>Anaerobutyricum</taxon>
    </lineage>
</organism>
<dbReference type="AlphaFoldDB" id="A0A415G6T3"/>
<evidence type="ECO:0000313" key="3">
    <source>
        <dbReference type="Proteomes" id="UP000283497"/>
    </source>
</evidence>